<dbReference type="SUPFAM" id="SSF55874">
    <property type="entry name" value="ATPase domain of HSP90 chaperone/DNA topoisomerase II/histidine kinase"/>
    <property type="match status" value="1"/>
</dbReference>
<dbReference type="InterPro" id="IPR036890">
    <property type="entry name" value="HATPase_C_sf"/>
</dbReference>
<evidence type="ECO:0000256" key="8">
    <source>
        <dbReference type="ARBA" id="ARBA00023012"/>
    </source>
</evidence>
<comment type="catalytic activity">
    <reaction evidence="1">
        <text>ATP + protein L-histidine = ADP + protein N-phospho-L-histidine.</text>
        <dbReference type="EC" id="2.7.13.3"/>
    </reaction>
</comment>
<proteinExistence type="predicted"/>
<keyword evidence="8" id="KW-0902">Two-component regulatory system</keyword>
<dbReference type="PANTHER" id="PTHR43065:SF10">
    <property type="entry name" value="PEROXIDE STRESS-ACTIVATED HISTIDINE KINASE MAK3"/>
    <property type="match status" value="1"/>
</dbReference>
<keyword evidence="10" id="KW-0472">Membrane</keyword>
<evidence type="ECO:0000313" key="12">
    <source>
        <dbReference type="EMBL" id="GFM36776.1"/>
    </source>
</evidence>
<organism evidence="12 13">
    <name type="scientific">Desulfovibrio psychrotolerans</name>
    <dbReference type="NCBI Taxonomy" id="415242"/>
    <lineage>
        <taxon>Bacteria</taxon>
        <taxon>Pseudomonadati</taxon>
        <taxon>Thermodesulfobacteriota</taxon>
        <taxon>Desulfovibrionia</taxon>
        <taxon>Desulfovibrionales</taxon>
        <taxon>Desulfovibrionaceae</taxon>
        <taxon>Desulfovibrio</taxon>
    </lineage>
</organism>
<keyword evidence="13" id="KW-1185">Reference proteome</keyword>
<dbReference type="Gene3D" id="3.30.565.10">
    <property type="entry name" value="Histidine kinase-like ATPase, C-terminal domain"/>
    <property type="match status" value="1"/>
</dbReference>
<dbReference type="PRINTS" id="PR00344">
    <property type="entry name" value="BCTRLSENSOR"/>
</dbReference>
<dbReference type="InterPro" id="IPR005467">
    <property type="entry name" value="His_kinase_dom"/>
</dbReference>
<keyword evidence="3" id="KW-0597">Phosphoprotein</keyword>
<protein>
    <recommendedName>
        <fullName evidence="2">histidine kinase</fullName>
        <ecNumber evidence="2">2.7.13.3</ecNumber>
    </recommendedName>
</protein>
<evidence type="ECO:0000259" key="11">
    <source>
        <dbReference type="PROSITE" id="PS50109"/>
    </source>
</evidence>
<dbReference type="CDD" id="cd00082">
    <property type="entry name" value="HisKA"/>
    <property type="match status" value="1"/>
</dbReference>
<dbReference type="Pfam" id="PF02518">
    <property type="entry name" value="HATPase_c"/>
    <property type="match status" value="1"/>
</dbReference>
<dbReference type="InterPro" id="IPR036097">
    <property type="entry name" value="HisK_dim/P_sf"/>
</dbReference>
<evidence type="ECO:0000313" key="13">
    <source>
        <dbReference type="Proteomes" id="UP000503820"/>
    </source>
</evidence>
<dbReference type="Proteomes" id="UP000503820">
    <property type="component" value="Unassembled WGS sequence"/>
</dbReference>
<evidence type="ECO:0000256" key="1">
    <source>
        <dbReference type="ARBA" id="ARBA00000085"/>
    </source>
</evidence>
<reference evidence="12 13" key="1">
    <citation type="submission" date="2020-05" db="EMBL/GenBank/DDBJ databases">
        <title>Draft genome sequence of Desulfovibrio psychrotolerans JS1T.</title>
        <authorList>
            <person name="Ueno A."/>
            <person name="Tamazawa S."/>
            <person name="Tamamura S."/>
            <person name="Murakami T."/>
            <person name="Kiyama T."/>
            <person name="Inomata H."/>
            <person name="Amano Y."/>
            <person name="Miyakawa K."/>
            <person name="Tamaki H."/>
            <person name="Naganuma T."/>
            <person name="Kaneko K."/>
        </authorList>
    </citation>
    <scope>NUCLEOTIDE SEQUENCE [LARGE SCALE GENOMIC DNA]</scope>
    <source>
        <strain evidence="12 13">JS1</strain>
    </source>
</reference>
<dbReference type="Pfam" id="PF11845">
    <property type="entry name" value="Tll0287-like"/>
    <property type="match status" value="1"/>
</dbReference>
<sequence length="813" mass="89614">MHFPRPFTLQAKFLSGLSVATLLMGVCFAGGFYLHMRTVLEEEVRDKARLIFLQVDSIQRYVRSNLRPRMYGVVPDQFIIEAMSSSYISREIMDGMRNVEGQLYRRVAISARNPDYEANTLERELIDYFRANEDAGLWQGYRDVDGAEFYIMARPVVFTEECMYCHGHPETAPQEIINTYGNRGFDHVVNTIGGVDLVGLSVTNGVARLQRTIFGYFGFFALAAMVFFSVTNLLFKVLVVKNIKRLSTMFRDNLEVTGGTELLNKLVERDEIEELEAGMQELNSHLLEARRQLEGYADRLRDMVEERTGDLMHEAQERRADVELFVRLLADMRSSNSRADLWRLTLPEIGRRFRASSVSYVCTFSSQRHFSWPDEAERPRLPDNWVDLLTDSRTCLDEDSAFIPVESSEGTAEGMLCIHWADRRVAKRQDHDLLQALGRQLGMAAENLTALDNLTRQKATLQSIVEGISDPLVLMDSIYGLIMANQAARDLASELSGGVVTDGALLPLFGCTGGKGDCHMAAALQSGRTHVENVTLEGGRSFALNMYPIVSPAPPDDAGGRPNGGGRIVVYARETTREKRMLARVQQSEKMITVGKLAAGLAHEINNPLGVILCYAELLRQNMAEEQQLQDVDVILRHTRQAQRVLTDLLNFARPKPSSDATCDAGRVAAGIAEVFSVQASKKGITLLTDATPGTAIVAMAESKLEQVLSNLVLNALDAVPESGGQVFMGLHARNGMAHVVVKDNGPGVLGDDMGRIFDPFFTTKAPGAGTGLGLTIVYGIVAEAGGAIDVGNDPVLGGARFEVRLPLVRGDQ</sequence>
<feature type="domain" description="Histidine kinase" evidence="11">
    <location>
        <begin position="600"/>
        <end position="810"/>
    </location>
</feature>
<dbReference type="Pfam" id="PF00512">
    <property type="entry name" value="HisKA"/>
    <property type="match status" value="1"/>
</dbReference>
<dbReference type="SUPFAM" id="SSF55781">
    <property type="entry name" value="GAF domain-like"/>
    <property type="match status" value="1"/>
</dbReference>
<dbReference type="SMART" id="SM00388">
    <property type="entry name" value="HisKA"/>
    <property type="match status" value="1"/>
</dbReference>
<feature type="coiled-coil region" evidence="9">
    <location>
        <begin position="272"/>
        <end position="306"/>
    </location>
</feature>
<dbReference type="GO" id="GO:0005524">
    <property type="term" value="F:ATP binding"/>
    <property type="evidence" value="ECO:0007669"/>
    <property type="project" value="UniProtKB-KW"/>
</dbReference>
<keyword evidence="9" id="KW-0175">Coiled coil</keyword>
<evidence type="ECO:0000256" key="2">
    <source>
        <dbReference type="ARBA" id="ARBA00012438"/>
    </source>
</evidence>
<dbReference type="Gene3D" id="1.10.287.130">
    <property type="match status" value="1"/>
</dbReference>
<dbReference type="InterPro" id="IPR003594">
    <property type="entry name" value="HATPase_dom"/>
</dbReference>
<keyword evidence="10" id="KW-0812">Transmembrane</keyword>
<dbReference type="SUPFAM" id="SSF47384">
    <property type="entry name" value="Homodimeric domain of signal transducing histidine kinase"/>
    <property type="match status" value="1"/>
</dbReference>
<dbReference type="SMART" id="SM00387">
    <property type="entry name" value="HATPase_c"/>
    <property type="match status" value="1"/>
</dbReference>
<evidence type="ECO:0000256" key="3">
    <source>
        <dbReference type="ARBA" id="ARBA00022553"/>
    </source>
</evidence>
<evidence type="ECO:0000256" key="5">
    <source>
        <dbReference type="ARBA" id="ARBA00022741"/>
    </source>
</evidence>
<keyword evidence="6 12" id="KW-0418">Kinase</keyword>
<evidence type="ECO:0000256" key="7">
    <source>
        <dbReference type="ARBA" id="ARBA00022840"/>
    </source>
</evidence>
<keyword evidence="7" id="KW-0067">ATP-binding</keyword>
<gene>
    <name evidence="12" type="ORF">DSM19430T_14600</name>
</gene>
<dbReference type="PANTHER" id="PTHR43065">
    <property type="entry name" value="SENSOR HISTIDINE KINASE"/>
    <property type="match status" value="1"/>
</dbReference>
<dbReference type="AlphaFoldDB" id="A0A7J0BST5"/>
<keyword evidence="4" id="KW-0808">Transferase</keyword>
<dbReference type="RefSeq" id="WP_174409432.1">
    <property type="nucleotide sequence ID" value="NZ_BLVP01000007.1"/>
</dbReference>
<comment type="caution">
    <text evidence="12">The sequence shown here is derived from an EMBL/GenBank/DDBJ whole genome shotgun (WGS) entry which is preliminary data.</text>
</comment>
<dbReference type="EMBL" id="BLVP01000007">
    <property type="protein sequence ID" value="GFM36776.1"/>
    <property type="molecule type" value="Genomic_DNA"/>
</dbReference>
<feature type="transmembrane region" description="Helical" evidence="10">
    <location>
        <begin position="213"/>
        <end position="235"/>
    </location>
</feature>
<name>A0A7J0BST5_9BACT</name>
<keyword evidence="5" id="KW-0547">Nucleotide-binding</keyword>
<dbReference type="PROSITE" id="PS50109">
    <property type="entry name" value="HIS_KIN"/>
    <property type="match status" value="1"/>
</dbReference>
<dbReference type="InterPro" id="IPR003661">
    <property type="entry name" value="HisK_dim/P_dom"/>
</dbReference>
<evidence type="ECO:0000256" key="10">
    <source>
        <dbReference type="SAM" id="Phobius"/>
    </source>
</evidence>
<keyword evidence="10" id="KW-1133">Transmembrane helix</keyword>
<evidence type="ECO:0000256" key="9">
    <source>
        <dbReference type="SAM" id="Coils"/>
    </source>
</evidence>
<dbReference type="GO" id="GO:0000155">
    <property type="term" value="F:phosphorelay sensor kinase activity"/>
    <property type="evidence" value="ECO:0007669"/>
    <property type="project" value="InterPro"/>
</dbReference>
<dbReference type="EC" id="2.7.13.3" evidence="2"/>
<evidence type="ECO:0000256" key="6">
    <source>
        <dbReference type="ARBA" id="ARBA00022777"/>
    </source>
</evidence>
<dbReference type="InterPro" id="IPR021796">
    <property type="entry name" value="Tll0287-like_dom"/>
</dbReference>
<dbReference type="InterPro" id="IPR004358">
    <property type="entry name" value="Sig_transdc_His_kin-like_C"/>
</dbReference>
<accession>A0A7J0BST5</accession>
<evidence type="ECO:0000256" key="4">
    <source>
        <dbReference type="ARBA" id="ARBA00022679"/>
    </source>
</evidence>